<dbReference type="STRING" id="34508.A0A4U5LYV9"/>
<evidence type="ECO:0000313" key="7">
    <source>
        <dbReference type="EMBL" id="TKR61498.1"/>
    </source>
</evidence>
<feature type="domain" description="RRM" evidence="6">
    <location>
        <begin position="80"/>
        <end position="156"/>
    </location>
</feature>
<dbReference type="InterPro" id="IPR035979">
    <property type="entry name" value="RBD_domain_sf"/>
</dbReference>
<feature type="compositionally biased region" description="Basic and acidic residues" evidence="5">
    <location>
        <begin position="52"/>
        <end position="62"/>
    </location>
</feature>
<evidence type="ECO:0000256" key="5">
    <source>
        <dbReference type="SAM" id="MobiDB-lite"/>
    </source>
</evidence>
<dbReference type="GO" id="GO:0000381">
    <property type="term" value="P:regulation of alternative mRNA splicing, via spliceosome"/>
    <property type="evidence" value="ECO:0007669"/>
    <property type="project" value="InterPro"/>
</dbReference>
<accession>A0A4U5LYV9</accession>
<evidence type="ECO:0000256" key="1">
    <source>
        <dbReference type="ARBA" id="ARBA00004123"/>
    </source>
</evidence>
<keyword evidence="8" id="KW-1185">Reference proteome</keyword>
<dbReference type="GO" id="GO:0005737">
    <property type="term" value="C:cytoplasm"/>
    <property type="evidence" value="ECO:0007669"/>
    <property type="project" value="TreeGrafter"/>
</dbReference>
<dbReference type="OrthoDB" id="5382468at2759"/>
<feature type="region of interest" description="Disordered" evidence="5">
    <location>
        <begin position="317"/>
        <end position="336"/>
    </location>
</feature>
<gene>
    <name evidence="7" type="ORF">L596_028601</name>
</gene>
<reference evidence="7 8" key="1">
    <citation type="journal article" date="2015" name="Genome Biol.">
        <title>Comparative genomics of Steinernema reveals deeply conserved gene regulatory networks.</title>
        <authorList>
            <person name="Dillman A.R."/>
            <person name="Macchietto M."/>
            <person name="Porter C.F."/>
            <person name="Rogers A."/>
            <person name="Williams B."/>
            <person name="Antoshechkin I."/>
            <person name="Lee M.M."/>
            <person name="Goodwin Z."/>
            <person name="Lu X."/>
            <person name="Lewis E.E."/>
            <person name="Goodrich-Blair H."/>
            <person name="Stock S.P."/>
            <person name="Adams B.J."/>
            <person name="Sternberg P.W."/>
            <person name="Mortazavi A."/>
        </authorList>
    </citation>
    <scope>NUCLEOTIDE SEQUENCE [LARGE SCALE GENOMIC DNA]</scope>
    <source>
        <strain evidence="7 8">ALL</strain>
    </source>
</reference>
<dbReference type="InterPro" id="IPR047131">
    <property type="entry name" value="RBFOX1-like"/>
</dbReference>
<dbReference type="InterPro" id="IPR000504">
    <property type="entry name" value="RRM_dom"/>
</dbReference>
<dbReference type="GO" id="GO:0003729">
    <property type="term" value="F:mRNA binding"/>
    <property type="evidence" value="ECO:0007669"/>
    <property type="project" value="TreeGrafter"/>
</dbReference>
<keyword evidence="2 4" id="KW-0694">RNA-binding</keyword>
<dbReference type="SUPFAM" id="SSF54928">
    <property type="entry name" value="RNA-binding domain, RBD"/>
    <property type="match status" value="1"/>
</dbReference>
<evidence type="ECO:0000256" key="4">
    <source>
        <dbReference type="PROSITE-ProRule" id="PRU00176"/>
    </source>
</evidence>
<dbReference type="Gene3D" id="3.30.70.330">
    <property type="match status" value="1"/>
</dbReference>
<dbReference type="Proteomes" id="UP000298663">
    <property type="component" value="Unassembled WGS sequence"/>
</dbReference>
<dbReference type="EMBL" id="AZBU02000011">
    <property type="protein sequence ID" value="TKR61498.1"/>
    <property type="molecule type" value="Genomic_DNA"/>
</dbReference>
<name>A0A4U5LYV9_STECR</name>
<feature type="compositionally biased region" description="Pro residues" evidence="5">
    <location>
        <begin position="1"/>
        <end position="11"/>
    </location>
</feature>
<dbReference type="PANTHER" id="PTHR15597:SF22">
    <property type="entry name" value="RNA-BINDING FOX PROTEIN 1, ISOFORM H"/>
    <property type="match status" value="1"/>
</dbReference>
<evidence type="ECO:0000313" key="8">
    <source>
        <dbReference type="Proteomes" id="UP000298663"/>
    </source>
</evidence>
<dbReference type="PROSITE" id="PS50102">
    <property type="entry name" value="RRM"/>
    <property type="match status" value="1"/>
</dbReference>
<feature type="region of interest" description="Disordered" evidence="5">
    <location>
        <begin position="1"/>
        <end position="66"/>
    </location>
</feature>
<dbReference type="GO" id="GO:0007399">
    <property type="term" value="P:nervous system development"/>
    <property type="evidence" value="ECO:0007669"/>
    <property type="project" value="InterPro"/>
</dbReference>
<keyword evidence="3" id="KW-0539">Nucleus</keyword>
<feature type="region of interest" description="Disordered" evidence="5">
    <location>
        <begin position="160"/>
        <end position="189"/>
    </location>
</feature>
<dbReference type="PANTHER" id="PTHR15597">
    <property type="entry name" value="ATAXIN 2-BINDING PROTEIN 1-RELATED"/>
    <property type="match status" value="1"/>
</dbReference>
<protein>
    <recommendedName>
        <fullName evidence="6">RRM domain-containing protein</fullName>
    </recommendedName>
</protein>
<dbReference type="GO" id="GO:0005634">
    <property type="term" value="C:nucleus"/>
    <property type="evidence" value="ECO:0007669"/>
    <property type="project" value="UniProtKB-SubCell"/>
</dbReference>
<evidence type="ECO:0000256" key="3">
    <source>
        <dbReference type="ARBA" id="ARBA00023242"/>
    </source>
</evidence>
<evidence type="ECO:0000259" key="6">
    <source>
        <dbReference type="PROSITE" id="PS50102"/>
    </source>
</evidence>
<sequence>MEAVPQTPPGSPGYEETGPRTPPGSPGIQDPIESAQIVVKQEFSDENYNESSAKEETNEFRKPRGKPRKTFAELADGIQRRVHISNLPFTFREEQLRDLFAPHGVVESADIVYNDKGSRGYGFVTMSTTGEAERSMKELNGYQIAGRRIETNPAYSRVFHKQSSKGRGERYASGPSHHRNERLFSGPGSSSYNMPADPYGAGAFPELPYGNYAALPYMQAQMSPEGAIQSLQTYARTWARHLVLYGGYGTSANVVNDVEKMSDYLIKASAGVSAQGAAYVTPPPFVPPLPPAPAQLPQVPKASHSAPYQAYGKAYGDAGGYKGAPSEVPNKRKRPY</sequence>
<reference evidence="7 8" key="2">
    <citation type="journal article" date="2019" name="G3 (Bethesda)">
        <title>Hybrid Assembly of the Genome of the Entomopathogenic Nematode Steinernema carpocapsae Identifies the X-Chromosome.</title>
        <authorList>
            <person name="Serra L."/>
            <person name="Macchietto M."/>
            <person name="Macias-Munoz A."/>
            <person name="McGill C.J."/>
            <person name="Rodriguez I.M."/>
            <person name="Rodriguez B."/>
            <person name="Murad R."/>
            <person name="Mortazavi A."/>
        </authorList>
    </citation>
    <scope>NUCLEOTIDE SEQUENCE [LARGE SCALE GENOMIC DNA]</scope>
    <source>
        <strain evidence="7 8">ALL</strain>
    </source>
</reference>
<comment type="caution">
    <text evidence="7">The sequence shown here is derived from an EMBL/GenBank/DDBJ whole genome shotgun (WGS) entry which is preliminary data.</text>
</comment>
<dbReference type="Pfam" id="PF00076">
    <property type="entry name" value="RRM_1"/>
    <property type="match status" value="1"/>
</dbReference>
<proteinExistence type="predicted"/>
<evidence type="ECO:0000256" key="2">
    <source>
        <dbReference type="ARBA" id="ARBA00022884"/>
    </source>
</evidence>
<dbReference type="InterPro" id="IPR012677">
    <property type="entry name" value="Nucleotide-bd_a/b_plait_sf"/>
</dbReference>
<dbReference type="SMART" id="SM00360">
    <property type="entry name" value="RRM"/>
    <property type="match status" value="1"/>
</dbReference>
<dbReference type="AlphaFoldDB" id="A0A4U5LYV9"/>
<comment type="subcellular location">
    <subcellularLocation>
        <location evidence="1">Nucleus</location>
    </subcellularLocation>
</comment>
<organism evidence="7 8">
    <name type="scientific">Steinernema carpocapsae</name>
    <name type="common">Entomopathogenic nematode</name>
    <dbReference type="NCBI Taxonomy" id="34508"/>
    <lineage>
        <taxon>Eukaryota</taxon>
        <taxon>Metazoa</taxon>
        <taxon>Ecdysozoa</taxon>
        <taxon>Nematoda</taxon>
        <taxon>Chromadorea</taxon>
        <taxon>Rhabditida</taxon>
        <taxon>Tylenchina</taxon>
        <taxon>Panagrolaimomorpha</taxon>
        <taxon>Strongyloidoidea</taxon>
        <taxon>Steinernematidae</taxon>
        <taxon>Steinernema</taxon>
    </lineage>
</organism>